<evidence type="ECO:0000256" key="1">
    <source>
        <dbReference type="ARBA" id="ARBA00038473"/>
    </source>
</evidence>
<gene>
    <name evidence="5" type="ORF">GT037_006259</name>
</gene>
<dbReference type="EMBL" id="JAAABM010000008">
    <property type="protein sequence ID" value="KAF7675540.1"/>
    <property type="molecule type" value="Genomic_DNA"/>
</dbReference>
<keyword evidence="3" id="KW-0732">Signal</keyword>
<dbReference type="PANTHER" id="PTHR22935:SF95">
    <property type="entry name" value="BETA-LACTAMASE-LIKE 1-RELATED"/>
    <property type="match status" value="1"/>
</dbReference>
<accession>A0A8H7EEE6</accession>
<dbReference type="AlphaFoldDB" id="A0A8H7EEE6"/>
<dbReference type="PANTHER" id="PTHR22935">
    <property type="entry name" value="PENICILLIN-BINDING PROTEIN"/>
    <property type="match status" value="1"/>
</dbReference>
<sequence length="780" mass="84799">MKTILVLAAYLLAHGTCACVPDFADKILSDPLILQYPAVIAAFKKVQQNLSSLYIDTTRDGLSFAVVHASSPEPAYTFNNGTLKFNETDLAPTGANEVTSDSIFRLISVSKNVAMASTLVIENQLRRNSSSSSSLLTIDTPVRQLLPSFALPENDWNNGGSEITLRMLASHTAGIPRESYSTGFNMILSTGKADAPTIGSAWAGESAQNVIDGIATRNLMFAPGQRAAYSNAGLGLLGAAVAAYYNNVTSSSLTWSELATQELLLSLNMTHSFFGTIPQDHHPDVGIPGGDNWADLIIGEGYDPAAGMWSSANDLASYLYNLWLTPEPTLITLFQRRQVMKPSVILPDGKQQSGPGWEIEILPLPTSENASLAEESKKTYSIFGKSGDGGGWHSWIDNIPNLGYGIIVLAQQSGLAEYTGISTSMIRAAMHDILAPAFAEALSERTKERYAGFYNAGEDTGLITNQVGATLSNSSSTYADLVVQDQILYLRSLIVNGSSALEAIDRLSWTADAQPRYFSTPQGVVLEPAEGVGETNEFGSGAQVWRMIFPGLETCDWFDFDGYQDNNGWPVSKVVLLETNAGVELHYPPFDIVLQTRDSEQEFHDINDTAMEGIESIEDRIQHFANNYVAAMLRRDYRGCKAASKIEEPRMQFFDQFMREDGFGGVEDTPSDEKTTKPRKRPGTAVHKNLAKVNKPYRKQHGRWDYRDPISSDGVSKAVLRKIPGDDEAEDTDISQGIVGDAIGVGRSEQSADAGVDLAPQKEATEAVRKAMEAFALLST</sequence>
<dbReference type="PROSITE" id="PS51257">
    <property type="entry name" value="PROKAR_LIPOPROTEIN"/>
    <property type="match status" value="1"/>
</dbReference>
<dbReference type="SUPFAM" id="SSF56601">
    <property type="entry name" value="beta-lactamase/transpeptidase-like"/>
    <property type="match status" value="1"/>
</dbReference>
<keyword evidence="6" id="KW-1185">Reference proteome</keyword>
<dbReference type="Gene3D" id="3.40.710.10">
    <property type="entry name" value="DD-peptidase/beta-lactamase superfamily"/>
    <property type="match status" value="1"/>
</dbReference>
<feature type="region of interest" description="Disordered" evidence="2">
    <location>
        <begin position="664"/>
        <end position="683"/>
    </location>
</feature>
<dbReference type="Proteomes" id="UP000596902">
    <property type="component" value="Unassembled WGS sequence"/>
</dbReference>
<proteinExistence type="inferred from homology"/>
<evidence type="ECO:0000259" key="4">
    <source>
        <dbReference type="Pfam" id="PF00144"/>
    </source>
</evidence>
<comment type="caution">
    <text evidence="5">The sequence shown here is derived from an EMBL/GenBank/DDBJ whole genome shotgun (WGS) entry which is preliminary data.</text>
</comment>
<organism evidence="5 6">
    <name type="scientific">Alternaria burnsii</name>
    <dbReference type="NCBI Taxonomy" id="1187904"/>
    <lineage>
        <taxon>Eukaryota</taxon>
        <taxon>Fungi</taxon>
        <taxon>Dikarya</taxon>
        <taxon>Ascomycota</taxon>
        <taxon>Pezizomycotina</taxon>
        <taxon>Dothideomycetes</taxon>
        <taxon>Pleosporomycetidae</taxon>
        <taxon>Pleosporales</taxon>
        <taxon>Pleosporineae</taxon>
        <taxon>Pleosporaceae</taxon>
        <taxon>Alternaria</taxon>
        <taxon>Alternaria sect. Alternaria</taxon>
    </lineage>
</organism>
<evidence type="ECO:0000256" key="2">
    <source>
        <dbReference type="SAM" id="MobiDB-lite"/>
    </source>
</evidence>
<dbReference type="Pfam" id="PF00144">
    <property type="entry name" value="Beta-lactamase"/>
    <property type="match status" value="1"/>
</dbReference>
<dbReference type="InterPro" id="IPR012338">
    <property type="entry name" value="Beta-lactam/transpept-like"/>
</dbReference>
<dbReference type="InterPro" id="IPR051478">
    <property type="entry name" value="Beta-lactamase-like_AB/R"/>
</dbReference>
<dbReference type="GeneID" id="62204484"/>
<evidence type="ECO:0000313" key="6">
    <source>
        <dbReference type="Proteomes" id="UP000596902"/>
    </source>
</evidence>
<reference evidence="5" key="1">
    <citation type="submission" date="2020-01" db="EMBL/GenBank/DDBJ databases">
        <authorList>
            <person name="Feng Z.H.Z."/>
        </authorList>
    </citation>
    <scope>NUCLEOTIDE SEQUENCE</scope>
    <source>
        <strain evidence="5">CBS107.38</strain>
    </source>
</reference>
<reference evidence="5" key="2">
    <citation type="submission" date="2020-08" db="EMBL/GenBank/DDBJ databases">
        <title>Draft Genome Sequence of Cumin Blight Pathogen Alternaria burnsii.</title>
        <authorList>
            <person name="Feng Z."/>
        </authorList>
    </citation>
    <scope>NUCLEOTIDE SEQUENCE</scope>
    <source>
        <strain evidence="5">CBS107.38</strain>
    </source>
</reference>
<name>A0A8H7EEE6_9PLEO</name>
<evidence type="ECO:0000313" key="5">
    <source>
        <dbReference type="EMBL" id="KAF7675540.1"/>
    </source>
</evidence>
<feature type="chain" id="PRO_5034525425" description="Beta-lactamase-related domain-containing protein" evidence="3">
    <location>
        <begin position="19"/>
        <end position="780"/>
    </location>
</feature>
<protein>
    <recommendedName>
        <fullName evidence="4">Beta-lactamase-related domain-containing protein</fullName>
    </recommendedName>
</protein>
<dbReference type="InterPro" id="IPR001466">
    <property type="entry name" value="Beta-lactam-related"/>
</dbReference>
<comment type="similarity">
    <text evidence="1">Belongs to the beta-lactamase family.</text>
</comment>
<feature type="signal peptide" evidence="3">
    <location>
        <begin position="1"/>
        <end position="18"/>
    </location>
</feature>
<feature type="domain" description="Beta-lactamase-related" evidence="4">
    <location>
        <begin position="96"/>
        <end position="416"/>
    </location>
</feature>
<evidence type="ECO:0000256" key="3">
    <source>
        <dbReference type="SAM" id="SignalP"/>
    </source>
</evidence>
<dbReference type="RefSeq" id="XP_038785803.1">
    <property type="nucleotide sequence ID" value="XM_038931306.1"/>
</dbReference>